<dbReference type="STRING" id="218140.BPSY_1779"/>
<dbReference type="PANTHER" id="PTHR43792">
    <property type="entry name" value="GNAT FAMILY, PUTATIVE (AFU_ORTHOLOGUE AFUA_3G00765)-RELATED-RELATED"/>
    <property type="match status" value="1"/>
</dbReference>
<dbReference type="AlphaFoldDB" id="A0A087CDM1"/>
<organism evidence="2 3">
    <name type="scientific">Bifidobacterium psychraerophilum</name>
    <dbReference type="NCBI Taxonomy" id="218140"/>
    <lineage>
        <taxon>Bacteria</taxon>
        <taxon>Bacillati</taxon>
        <taxon>Actinomycetota</taxon>
        <taxon>Actinomycetes</taxon>
        <taxon>Bifidobacteriales</taxon>
        <taxon>Bifidobacteriaceae</taxon>
        <taxon>Bifidobacterium</taxon>
    </lineage>
</organism>
<dbReference type="Gene3D" id="3.40.630.30">
    <property type="match status" value="1"/>
</dbReference>
<dbReference type="eggNOG" id="COG1670">
    <property type="taxonomic scope" value="Bacteria"/>
</dbReference>
<dbReference type="SUPFAM" id="SSF55729">
    <property type="entry name" value="Acyl-CoA N-acyltransferases (Nat)"/>
    <property type="match status" value="1"/>
</dbReference>
<dbReference type="InterPro" id="IPR016181">
    <property type="entry name" value="Acyl_CoA_acyltransferase"/>
</dbReference>
<gene>
    <name evidence="2" type="ORF">BPSY_1779</name>
</gene>
<evidence type="ECO:0000313" key="3">
    <source>
        <dbReference type="Proteomes" id="UP000029050"/>
    </source>
</evidence>
<dbReference type="EMBL" id="JGZI01000010">
    <property type="protein sequence ID" value="KFI81371.1"/>
    <property type="molecule type" value="Genomic_DNA"/>
</dbReference>
<accession>A0A087CDM1</accession>
<dbReference type="GO" id="GO:0016747">
    <property type="term" value="F:acyltransferase activity, transferring groups other than amino-acyl groups"/>
    <property type="evidence" value="ECO:0007669"/>
    <property type="project" value="InterPro"/>
</dbReference>
<dbReference type="RefSeq" id="WP_238556842.1">
    <property type="nucleotide sequence ID" value="NZ_JGZI01000010.1"/>
</dbReference>
<reference evidence="2 3" key="1">
    <citation type="submission" date="2014-03" db="EMBL/GenBank/DDBJ databases">
        <title>Genomics of Bifidobacteria.</title>
        <authorList>
            <person name="Ventura M."/>
            <person name="Milani C."/>
            <person name="Lugli G.A."/>
        </authorList>
    </citation>
    <scope>NUCLEOTIDE SEQUENCE [LARGE SCALE GENOMIC DNA]</scope>
    <source>
        <strain evidence="2 3">LMG 21775</strain>
    </source>
</reference>
<comment type="caution">
    <text evidence="2">The sequence shown here is derived from an EMBL/GenBank/DDBJ whole genome shotgun (WGS) entry which is preliminary data.</text>
</comment>
<dbReference type="Pfam" id="PF13302">
    <property type="entry name" value="Acetyltransf_3"/>
    <property type="match status" value="1"/>
</dbReference>
<sequence length="211" mass="23852">MRPDDGMMMVLNTERLRLRPWRVDDEEETRSLFRYARDPEVGPAAGWAVHGSPQESARIIRDVLAVPETYAITLAGDDEAIGSVGLSYGTLIFTSDEVDGNRYGIGSESEGRPAKACEFGYWIAKPFWGQGLVPEAVAAFICHGFEDLGLESMWARHDVNNVKSKRVMQKCGLQYAGTMHHVRMEQLDGEVYRDEDVRRITRQEWLTARGR</sequence>
<dbReference type="GeneID" id="98300973"/>
<dbReference type="Proteomes" id="UP000029050">
    <property type="component" value="Unassembled WGS sequence"/>
</dbReference>
<protein>
    <submittedName>
        <fullName evidence="2">Acetyltransferase</fullName>
    </submittedName>
</protein>
<evidence type="ECO:0000259" key="1">
    <source>
        <dbReference type="Pfam" id="PF13302"/>
    </source>
</evidence>
<name>A0A087CDM1_9BIFI</name>
<proteinExistence type="predicted"/>
<feature type="domain" description="N-acetyltransferase" evidence="1">
    <location>
        <begin position="15"/>
        <end position="174"/>
    </location>
</feature>
<keyword evidence="3" id="KW-1185">Reference proteome</keyword>
<dbReference type="InterPro" id="IPR000182">
    <property type="entry name" value="GNAT_dom"/>
</dbReference>
<keyword evidence="2" id="KW-0808">Transferase</keyword>
<evidence type="ECO:0000313" key="2">
    <source>
        <dbReference type="EMBL" id="KFI81371.1"/>
    </source>
</evidence>
<dbReference type="InterPro" id="IPR051531">
    <property type="entry name" value="N-acetyltransferase"/>
</dbReference>